<dbReference type="Proteomes" id="UP001500552">
    <property type="component" value="Unassembled WGS sequence"/>
</dbReference>
<dbReference type="PROSITE" id="PS51257">
    <property type="entry name" value="PROKAR_LIPOPROTEIN"/>
    <property type="match status" value="1"/>
</dbReference>
<evidence type="ECO:0000313" key="4">
    <source>
        <dbReference type="Proteomes" id="UP001500552"/>
    </source>
</evidence>
<feature type="domain" description="Glycoamylase-like" evidence="2">
    <location>
        <begin position="220"/>
        <end position="430"/>
    </location>
</feature>
<proteinExistence type="predicted"/>
<dbReference type="Pfam" id="PF10091">
    <property type="entry name" value="Glycoamylase"/>
    <property type="match status" value="1"/>
</dbReference>
<dbReference type="InterPro" id="IPR019282">
    <property type="entry name" value="Glycoamylase-like_cons_dom"/>
</dbReference>
<evidence type="ECO:0000259" key="2">
    <source>
        <dbReference type="Pfam" id="PF10091"/>
    </source>
</evidence>
<keyword evidence="4" id="KW-1185">Reference proteome</keyword>
<organism evidence="3 4">
    <name type="scientific">Pontibacter saemangeumensis</name>
    <dbReference type="NCBI Taxonomy" id="1084525"/>
    <lineage>
        <taxon>Bacteria</taxon>
        <taxon>Pseudomonadati</taxon>
        <taxon>Bacteroidota</taxon>
        <taxon>Cytophagia</taxon>
        <taxon>Cytophagales</taxon>
        <taxon>Hymenobacteraceae</taxon>
        <taxon>Pontibacter</taxon>
    </lineage>
</organism>
<dbReference type="Gene3D" id="1.50.10.140">
    <property type="match status" value="1"/>
</dbReference>
<accession>A0ABP8LY41</accession>
<dbReference type="EMBL" id="BAABHC010000016">
    <property type="protein sequence ID" value="GAA4438607.1"/>
    <property type="molecule type" value="Genomic_DNA"/>
</dbReference>
<sequence length="544" mass="60395">MLMIQKQLWYGCVLLLCALLSCKEDKETRPTPDPVTPEAPTSPTATAEDKELLDKVQQSTFGYFWEYAHPSSGMARERTGSGDIVTSGGTGFGVQAIIVAVHRGWITRAQAVERLNRIAEFLGTADRFHGAWSHWLNGSTGRAIAFSAKDNGGDLVETSYLINGLLTARVYFDGAGEEAALRQKITRLWETVEWDWYASRGDGLLYWHWSPDYFWEMDMPIRGWNEALITYVLALSSPTHPIAEAVYQKGWVQPNYGFPMNYGGYRLNMGPNFGGPLFFAHYSFLSLDPRQMEDDYTNYWLQNLNHTMANRSFCLLSAPKEYRYSEGFWGLTASDDPEGYMAHHPGNDNGTVAPTAALGSFPYTPYYSMQALRHFYDALGPQLIGAYGLKDAHNKARSWTASDHLAIDQGPIVAMIENYRSGLLWSLFTDLPEIQAGLVKANINKPVYETGFPLAVADVQKGWVDLLKHPDTGAYQMEVATKEAGIYTLSLLSKDGSDALTIWSGGSPARGLQTVTFGAEGLPGAYTLKLTNAGTSKQLDVYLH</sequence>
<feature type="region of interest" description="Disordered" evidence="1">
    <location>
        <begin position="27"/>
        <end position="50"/>
    </location>
</feature>
<evidence type="ECO:0000313" key="3">
    <source>
        <dbReference type="EMBL" id="GAA4438607.1"/>
    </source>
</evidence>
<protein>
    <recommendedName>
        <fullName evidence="2">Glycoamylase-like domain-containing protein</fullName>
    </recommendedName>
</protein>
<name>A0ABP8LY41_9BACT</name>
<gene>
    <name evidence="3" type="ORF">GCM10023188_34230</name>
</gene>
<evidence type="ECO:0000256" key="1">
    <source>
        <dbReference type="SAM" id="MobiDB-lite"/>
    </source>
</evidence>
<reference evidence="4" key="1">
    <citation type="journal article" date="2019" name="Int. J. Syst. Evol. Microbiol.">
        <title>The Global Catalogue of Microorganisms (GCM) 10K type strain sequencing project: providing services to taxonomists for standard genome sequencing and annotation.</title>
        <authorList>
            <consortium name="The Broad Institute Genomics Platform"/>
            <consortium name="The Broad Institute Genome Sequencing Center for Infectious Disease"/>
            <person name="Wu L."/>
            <person name="Ma J."/>
        </authorList>
    </citation>
    <scope>NUCLEOTIDE SEQUENCE [LARGE SCALE GENOMIC DNA]</scope>
    <source>
        <strain evidence="4">JCM 17926</strain>
    </source>
</reference>
<comment type="caution">
    <text evidence="3">The sequence shown here is derived from an EMBL/GenBank/DDBJ whole genome shotgun (WGS) entry which is preliminary data.</text>
</comment>